<accession>A0A2A9G367</accession>
<dbReference type="Proteomes" id="UP000243542">
    <property type="component" value="Unassembled WGS sequence"/>
</dbReference>
<protein>
    <submittedName>
        <fullName evidence="1">Uncharacterized protein</fullName>
    </submittedName>
</protein>
<name>A0A2A9G367_9PSEU</name>
<sequence length="1209" mass="132944">MTSSGPVIVPVRVEAMQVNLGSATNDSFLRWDMSFDSMLTERQSPEPRPGEGLHSITKENFPKTGGVYLHWQLPEALCHGVQRSADAGKGLPERVEFPTVPNRWLVVRYHRPVGDSATPSMSSWLVESDYLDEYEGTSPYLDPDSGEATLVGQLHELTATKGVPPLQGRKPHLTAIGPQVPGFAAYQPYNQNVFSLHDQLKQREGTGKPVDIAEAMVSYVVIGWHSAQDILAVTGTDLPAALAELEWQLDDPVGLERRALYVGSVLGLHWKRTGDRPQSRIPGIHDPIDVSVGANSADAVTAMVLGKTGKPELTSLLEAFMYGLLDSVAELRGHLVKSAGGSAALRMATHRNWFSQAGGGYTWEVSDKTAPPDKPWPPLTPKEQAAEDAWLNTLNAAQQRVDVATRELLRDQQRLHDLWWLRGVGGSSRPADFDTWCDVQLDPAREGLAKSVNQQLDRLRGSGGLRPKVPWGDTEAELRTSIDNFQAKAYERGDLVRHRVITRAARQPFQRPVDPVVMLCGVRGEEPVSFPDRLPCRRVPQLISKVVTGSEVIVPASPVVAPKLEGLPDPATLTAVLREFSVLEQVTVRPGGLLEDVIAKAAGVTVTGQVPAFLTRWQQPWSPTYLVWHIKAQPAPYYSPGQYHWKYDPDRDRYSWQGVKPTEPDLDIKGRSYLANVPTFNLRARIDQYVKAHPHAPIDELAKLRDMVAGWDLLSLSMDGVNEWFTRHLPAGNLVPGDQLGQVLAGQAYASVPDLETPDSRRFQPARAGQFYFYGLAVADRFGRAAEVVNSTNYLRKAVWRAERMTPDKSMGDARYLELPPRLDRGARLRFEFVGTADASPLSGDAPAAAGTPVAGWLMVNHFSQSLLVYAPDGSGLGELRVVLHGTDRVIEWSRLPDSPYDSLENPAFQRALPHLQRFLSSLRNRGARCFEAFRKSVDGALQRINPPPGAEERNLALLVGRPVALLRARVRLEQDGIPAAEPTWAEVRKPAPPLPSQRWNVRLGAHALSTDGLIGYFGRTDGLLDKPAPEDIDYQAMFAVNPLRPVEDPDRYLKPITAADLALPSTVGEEDLAGTAYLSLLVDPRAEVYAVSDILPAVTLRLPPRLLTDALHRLRPAFRMDPLLAAARTIPSTVPGTPPTTAIAVPQPTAWRGTWRWSEPTEATKWQTWDITPADPSATLPGPVPHARSGYLLFDAASDNNGKEATSS</sequence>
<comment type="caution">
    <text evidence="1">The sequence shown here is derived from an EMBL/GenBank/DDBJ whole genome shotgun (WGS) entry which is preliminary data.</text>
</comment>
<gene>
    <name evidence="1" type="ORF">ATK36_0909</name>
</gene>
<organism evidence="1 2">
    <name type="scientific">Amycolatopsis sulphurea</name>
    <dbReference type="NCBI Taxonomy" id="76022"/>
    <lineage>
        <taxon>Bacteria</taxon>
        <taxon>Bacillati</taxon>
        <taxon>Actinomycetota</taxon>
        <taxon>Actinomycetes</taxon>
        <taxon>Pseudonocardiales</taxon>
        <taxon>Pseudonocardiaceae</taxon>
        <taxon>Amycolatopsis</taxon>
    </lineage>
</organism>
<reference evidence="1 2" key="1">
    <citation type="submission" date="2017-10" db="EMBL/GenBank/DDBJ databases">
        <title>Sequencing the genomes of 1000 actinobacteria strains.</title>
        <authorList>
            <person name="Klenk H.-P."/>
        </authorList>
    </citation>
    <scope>NUCLEOTIDE SEQUENCE [LARGE SCALE GENOMIC DNA]</scope>
    <source>
        <strain evidence="1 2">DSM 46092</strain>
    </source>
</reference>
<keyword evidence="2" id="KW-1185">Reference proteome</keyword>
<evidence type="ECO:0000313" key="1">
    <source>
        <dbReference type="EMBL" id="PFG57331.1"/>
    </source>
</evidence>
<dbReference type="EMBL" id="PDJK01000001">
    <property type="protein sequence ID" value="PFG57331.1"/>
    <property type="molecule type" value="Genomic_DNA"/>
</dbReference>
<proteinExistence type="predicted"/>
<dbReference type="RefSeq" id="WP_098509933.1">
    <property type="nucleotide sequence ID" value="NZ_JBIAKZ010000053.1"/>
</dbReference>
<dbReference type="AlphaFoldDB" id="A0A2A9G367"/>
<evidence type="ECO:0000313" key="2">
    <source>
        <dbReference type="Proteomes" id="UP000243542"/>
    </source>
</evidence>